<feature type="region of interest" description="Disordered" evidence="1">
    <location>
        <begin position="150"/>
        <end position="183"/>
    </location>
</feature>
<evidence type="ECO:0000313" key="3">
    <source>
        <dbReference type="WBParaSite" id="Minc3s01900g27060"/>
    </source>
</evidence>
<evidence type="ECO:0000256" key="1">
    <source>
        <dbReference type="SAM" id="MobiDB-lite"/>
    </source>
</evidence>
<feature type="compositionally biased region" description="Pro residues" evidence="1">
    <location>
        <begin position="158"/>
        <end position="179"/>
    </location>
</feature>
<organism evidence="2 3">
    <name type="scientific">Meloidogyne incognita</name>
    <name type="common">Southern root-knot nematode worm</name>
    <name type="synonym">Oxyuris incognita</name>
    <dbReference type="NCBI Taxonomy" id="6306"/>
    <lineage>
        <taxon>Eukaryota</taxon>
        <taxon>Metazoa</taxon>
        <taxon>Ecdysozoa</taxon>
        <taxon>Nematoda</taxon>
        <taxon>Chromadorea</taxon>
        <taxon>Rhabditida</taxon>
        <taxon>Tylenchina</taxon>
        <taxon>Tylenchomorpha</taxon>
        <taxon>Tylenchoidea</taxon>
        <taxon>Meloidogynidae</taxon>
        <taxon>Meloidogyninae</taxon>
        <taxon>Meloidogyne</taxon>
        <taxon>Meloidogyne incognita group</taxon>
    </lineage>
</organism>
<evidence type="ECO:0000313" key="2">
    <source>
        <dbReference type="Proteomes" id="UP000887563"/>
    </source>
</evidence>
<reference evidence="3" key="1">
    <citation type="submission" date="2022-11" db="UniProtKB">
        <authorList>
            <consortium name="WormBaseParasite"/>
        </authorList>
    </citation>
    <scope>IDENTIFICATION</scope>
</reference>
<keyword evidence="2" id="KW-1185">Reference proteome</keyword>
<accession>A0A914MK71</accession>
<dbReference type="Proteomes" id="UP000887563">
    <property type="component" value="Unplaced"/>
</dbReference>
<protein>
    <submittedName>
        <fullName evidence="3">Uncharacterized protein</fullName>
    </submittedName>
</protein>
<dbReference type="AlphaFoldDB" id="A0A914MK71"/>
<proteinExistence type="predicted"/>
<name>A0A914MK71_MELIC</name>
<sequence>MALNMTDKKFLASQILPEVEFSITSIGITLSSSRLSTPRFVPYDQAGRCRECKSTEVELDFAITKEGVTTWCTRFAGSRFVPFDKIYDLPGHCFFKIRNKGRVFNINGSFCDVKCCEDKDMKTNIPPPPSALPTPSLNIQATLSAPKPQAPITRPAPLLSPPLATPPVSPPLEPQPPTPTTAEEGILNEFFDKLAAATTGIPTQAQKLEALKEQAAEMEKRRDGSYSIDSVNHLKIFSIYYFQLIVILFS</sequence>
<dbReference type="WBParaSite" id="Minc3s01900g27060">
    <property type="protein sequence ID" value="Minc3s01900g27060"/>
    <property type="gene ID" value="Minc3s01900g27060"/>
</dbReference>